<proteinExistence type="predicted"/>
<dbReference type="Proteomes" id="UP001162131">
    <property type="component" value="Unassembled WGS sequence"/>
</dbReference>
<dbReference type="InterPro" id="IPR001810">
    <property type="entry name" value="F-box_dom"/>
</dbReference>
<dbReference type="Gene3D" id="1.20.1280.50">
    <property type="match status" value="1"/>
</dbReference>
<dbReference type="SMART" id="SM00256">
    <property type="entry name" value="FBOX"/>
    <property type="match status" value="1"/>
</dbReference>
<dbReference type="EMBL" id="CAJZBQ010000054">
    <property type="protein sequence ID" value="CAG9332377.1"/>
    <property type="molecule type" value="Genomic_DNA"/>
</dbReference>
<reference evidence="3" key="1">
    <citation type="submission" date="2021-09" db="EMBL/GenBank/DDBJ databases">
        <authorList>
            <consortium name="AG Swart"/>
            <person name="Singh M."/>
            <person name="Singh A."/>
            <person name="Seah K."/>
            <person name="Emmerich C."/>
        </authorList>
    </citation>
    <scope>NUCLEOTIDE SEQUENCE</scope>
    <source>
        <strain evidence="3">ATCC30299</strain>
    </source>
</reference>
<dbReference type="Pfam" id="PF19270">
    <property type="entry name" value="FBO_C"/>
    <property type="match status" value="1"/>
</dbReference>
<protein>
    <recommendedName>
        <fullName evidence="2">F-box domain-containing protein</fullName>
    </recommendedName>
</protein>
<organism evidence="3 4">
    <name type="scientific">Blepharisma stoltei</name>
    <dbReference type="NCBI Taxonomy" id="1481888"/>
    <lineage>
        <taxon>Eukaryota</taxon>
        <taxon>Sar</taxon>
        <taxon>Alveolata</taxon>
        <taxon>Ciliophora</taxon>
        <taxon>Postciliodesmatophora</taxon>
        <taxon>Heterotrichea</taxon>
        <taxon>Heterotrichida</taxon>
        <taxon>Blepharismidae</taxon>
        <taxon>Blepharisma</taxon>
    </lineage>
</organism>
<dbReference type="PANTHER" id="PTHR12874:SF9">
    <property type="entry name" value="F-BOX ONLY PROTEIN 48"/>
    <property type="match status" value="1"/>
</dbReference>
<evidence type="ECO:0000259" key="2">
    <source>
        <dbReference type="SMART" id="SM00256"/>
    </source>
</evidence>
<feature type="domain" description="F-box" evidence="2">
    <location>
        <begin position="142"/>
        <end position="182"/>
    </location>
</feature>
<evidence type="ECO:0000256" key="1">
    <source>
        <dbReference type="ARBA" id="ARBA00022786"/>
    </source>
</evidence>
<dbReference type="GO" id="GO:0005737">
    <property type="term" value="C:cytoplasm"/>
    <property type="evidence" value="ECO:0007669"/>
    <property type="project" value="TreeGrafter"/>
</dbReference>
<comment type="caution">
    <text evidence="3">The sequence shown here is derived from an EMBL/GenBank/DDBJ whole genome shotgun (WGS) entry which is preliminary data.</text>
</comment>
<gene>
    <name evidence="3" type="ORF">BSTOLATCC_MIC55827</name>
</gene>
<dbReference type="SUPFAM" id="SSF81383">
    <property type="entry name" value="F-box domain"/>
    <property type="match status" value="1"/>
</dbReference>
<sequence>MEANVNIYNDTQDLLAPQSIDEGIALIQNPSSLRGLIELEKIFGNLFTRQEIKEAWKLNCYDIEKSALYLQDLAPENMPEIHQTTSEIKEKISREIELNDIVEPNNDTLIENVVEGPTRGKIALEFSLSPQYINTTVVIFYISDEILKEIFSFLSPCDRGKCATVCRTWKHIDLSTNYLYKIDCQRVWNKEQSRPDENVFPQPFNQTSVLWGANFPEEYKEPEEYLKSFKNWRNMWIKRPRIKFNGVYASKTIYYKQGEANIMNIPTYQKVVFYRYFRFYDDFSICCLTTAKKPRDIAHNVSKIYEGVRVGEWAKKKSQIVMHLLAKHEVYTYNFKICSTFSGAHDTLRLEAISSRAPNDLSFSIMNLSSDAWPKYFVFYPFK</sequence>
<dbReference type="CDD" id="cd22159">
    <property type="entry name" value="F-box_AtTIR1-like"/>
    <property type="match status" value="1"/>
</dbReference>
<evidence type="ECO:0000313" key="3">
    <source>
        <dbReference type="EMBL" id="CAG9332377.1"/>
    </source>
</evidence>
<keyword evidence="4" id="KW-1185">Reference proteome</keyword>
<dbReference type="InterPro" id="IPR045464">
    <property type="entry name" value="Hrt3/FBXO9_C"/>
</dbReference>
<dbReference type="Pfam" id="PF00646">
    <property type="entry name" value="F-box"/>
    <property type="match status" value="1"/>
</dbReference>
<dbReference type="GO" id="GO:0031146">
    <property type="term" value="P:SCF-dependent proteasomal ubiquitin-dependent protein catabolic process"/>
    <property type="evidence" value="ECO:0007669"/>
    <property type="project" value="TreeGrafter"/>
</dbReference>
<evidence type="ECO:0000313" key="4">
    <source>
        <dbReference type="Proteomes" id="UP001162131"/>
    </source>
</evidence>
<dbReference type="InterPro" id="IPR036047">
    <property type="entry name" value="F-box-like_dom_sf"/>
</dbReference>
<dbReference type="AlphaFoldDB" id="A0AAU9K3E0"/>
<keyword evidence="1" id="KW-0833">Ubl conjugation pathway</keyword>
<accession>A0AAU9K3E0</accession>
<dbReference type="PANTHER" id="PTHR12874">
    <property type="entry name" value="F-BOX ONLY PROTEIN 48-RELATED"/>
    <property type="match status" value="1"/>
</dbReference>
<name>A0AAU9K3E0_9CILI</name>
<dbReference type="GO" id="GO:0019005">
    <property type="term" value="C:SCF ubiquitin ligase complex"/>
    <property type="evidence" value="ECO:0007669"/>
    <property type="project" value="TreeGrafter"/>
</dbReference>